<keyword evidence="3" id="KW-0223">Dioxygenase</keyword>
<evidence type="ECO:0000256" key="6">
    <source>
        <dbReference type="SAM" id="SignalP"/>
    </source>
</evidence>
<dbReference type="PANTHER" id="PTHR10869">
    <property type="entry name" value="PROLYL 4-HYDROXYLASE ALPHA SUBUNIT"/>
    <property type="match status" value="1"/>
</dbReference>
<feature type="chain" id="PRO_5030791161" description="Fe2OG dioxygenase domain-containing protein" evidence="6">
    <location>
        <begin position="31"/>
        <end position="339"/>
    </location>
</feature>
<keyword evidence="5" id="KW-0408">Iron</keyword>
<accession>A0A7S4JNP4</accession>
<evidence type="ECO:0000256" key="1">
    <source>
        <dbReference type="ARBA" id="ARBA00001961"/>
    </source>
</evidence>
<evidence type="ECO:0000313" key="8">
    <source>
        <dbReference type="EMBL" id="CAE2269486.1"/>
    </source>
</evidence>
<dbReference type="EMBL" id="HBKQ01045108">
    <property type="protein sequence ID" value="CAE2269486.1"/>
    <property type="molecule type" value="Transcribed_RNA"/>
</dbReference>
<evidence type="ECO:0000256" key="5">
    <source>
        <dbReference type="ARBA" id="ARBA00023004"/>
    </source>
</evidence>
<dbReference type="InterPro" id="IPR005123">
    <property type="entry name" value="Oxoglu/Fe-dep_dioxygenase_dom"/>
</dbReference>
<protein>
    <recommendedName>
        <fullName evidence="7">Fe2OG dioxygenase domain-containing protein</fullName>
    </recommendedName>
</protein>
<evidence type="ECO:0000256" key="4">
    <source>
        <dbReference type="ARBA" id="ARBA00023002"/>
    </source>
</evidence>
<dbReference type="InterPro" id="IPR044862">
    <property type="entry name" value="Pro_4_hyd_alph_FE2OG_OXY"/>
</dbReference>
<dbReference type="InterPro" id="IPR006620">
    <property type="entry name" value="Pro_4_hyd_alph"/>
</dbReference>
<evidence type="ECO:0000256" key="3">
    <source>
        <dbReference type="ARBA" id="ARBA00022964"/>
    </source>
</evidence>
<proteinExistence type="predicted"/>
<evidence type="ECO:0000256" key="2">
    <source>
        <dbReference type="ARBA" id="ARBA00022723"/>
    </source>
</evidence>
<keyword evidence="6" id="KW-0732">Signal</keyword>
<feature type="domain" description="Fe2OG dioxygenase" evidence="7">
    <location>
        <begin position="149"/>
        <end position="251"/>
    </location>
</feature>
<gene>
    <name evidence="8" type="ORF">OAUR00152_LOCUS31114</name>
</gene>
<reference evidence="8" key="1">
    <citation type="submission" date="2021-01" db="EMBL/GenBank/DDBJ databases">
        <authorList>
            <person name="Corre E."/>
            <person name="Pelletier E."/>
            <person name="Niang G."/>
            <person name="Scheremetjew M."/>
            <person name="Finn R."/>
            <person name="Kale V."/>
            <person name="Holt S."/>
            <person name="Cochrane G."/>
            <person name="Meng A."/>
            <person name="Brown T."/>
            <person name="Cohen L."/>
        </authorList>
    </citation>
    <scope>NUCLEOTIDE SEQUENCE</scope>
    <source>
        <strain evidence="8">Isolate 1302-5</strain>
    </source>
</reference>
<dbReference type="InterPro" id="IPR045054">
    <property type="entry name" value="P4HA-like"/>
</dbReference>
<dbReference type="GO" id="GO:0031418">
    <property type="term" value="F:L-ascorbic acid binding"/>
    <property type="evidence" value="ECO:0007669"/>
    <property type="project" value="InterPro"/>
</dbReference>
<feature type="signal peptide" evidence="6">
    <location>
        <begin position="1"/>
        <end position="30"/>
    </location>
</feature>
<dbReference type="GO" id="GO:0005506">
    <property type="term" value="F:iron ion binding"/>
    <property type="evidence" value="ECO:0007669"/>
    <property type="project" value="InterPro"/>
</dbReference>
<name>A0A7S4JNP4_9STRA</name>
<dbReference type="GO" id="GO:0005783">
    <property type="term" value="C:endoplasmic reticulum"/>
    <property type="evidence" value="ECO:0007669"/>
    <property type="project" value="TreeGrafter"/>
</dbReference>
<dbReference type="GO" id="GO:0004656">
    <property type="term" value="F:procollagen-proline 4-dioxygenase activity"/>
    <property type="evidence" value="ECO:0007669"/>
    <property type="project" value="TreeGrafter"/>
</dbReference>
<organism evidence="8">
    <name type="scientific">Odontella aurita</name>
    <dbReference type="NCBI Taxonomy" id="265563"/>
    <lineage>
        <taxon>Eukaryota</taxon>
        <taxon>Sar</taxon>
        <taxon>Stramenopiles</taxon>
        <taxon>Ochrophyta</taxon>
        <taxon>Bacillariophyta</taxon>
        <taxon>Mediophyceae</taxon>
        <taxon>Biddulphiophycidae</taxon>
        <taxon>Eupodiscales</taxon>
        <taxon>Odontellaceae</taxon>
        <taxon>Odontella</taxon>
    </lineage>
</organism>
<dbReference type="PROSITE" id="PS51471">
    <property type="entry name" value="FE2OG_OXY"/>
    <property type="match status" value="1"/>
</dbReference>
<keyword evidence="4" id="KW-0560">Oxidoreductase</keyword>
<sequence>MVHFTPRCWRRYLVNLGISLLCFLVCNCDAQQRRHPPKFEDYDLTNVTYFPRRLSLPDDPPTIEEVSPSNPRVYLIHNALTRSECGHIRRLASKTLRPSYVGTGGQGMKTSERRTSESTFLMTGSVFETGPMRDMRRRISRLTGLDVRRFADLQVNKYKPGGKYEPHLDWAASGGASEQDWTVLLCLSTAEEGQGGETLFPRANIAVRPREGMAIVFRNIIEPGKPDLESLHGGGPLADGEKWNANQWVFTQELPFARRVSLPVLLRPWGGDPPNFVVRLRNYLMRKYGAERGYRALNQIADAIFGGLAFCSAVMVPFLVKLLKVSKWDPCENGRTDLD</sequence>
<dbReference type="Pfam" id="PF13640">
    <property type="entry name" value="2OG-FeII_Oxy_3"/>
    <property type="match status" value="1"/>
</dbReference>
<dbReference type="Gene3D" id="2.60.120.620">
    <property type="entry name" value="q2cbj1_9rhob like domain"/>
    <property type="match status" value="1"/>
</dbReference>
<keyword evidence="2" id="KW-0479">Metal-binding</keyword>
<comment type="cofactor">
    <cofactor evidence="1">
        <name>L-ascorbate</name>
        <dbReference type="ChEBI" id="CHEBI:38290"/>
    </cofactor>
</comment>
<dbReference type="SMART" id="SM00702">
    <property type="entry name" value="P4Hc"/>
    <property type="match status" value="1"/>
</dbReference>
<dbReference type="AlphaFoldDB" id="A0A7S4JNP4"/>
<dbReference type="PANTHER" id="PTHR10869:SF246">
    <property type="entry name" value="TRANSMEMBRANE PROLYL 4-HYDROXYLASE"/>
    <property type="match status" value="1"/>
</dbReference>
<evidence type="ECO:0000259" key="7">
    <source>
        <dbReference type="PROSITE" id="PS51471"/>
    </source>
</evidence>